<proteinExistence type="predicted"/>
<evidence type="ECO:0008006" key="3">
    <source>
        <dbReference type="Google" id="ProtNLM"/>
    </source>
</evidence>
<name>A0ABR3J496_9AGAR</name>
<keyword evidence="2" id="KW-1185">Reference proteome</keyword>
<protein>
    <recommendedName>
        <fullName evidence="3">Secreted protein</fullName>
    </recommendedName>
</protein>
<comment type="caution">
    <text evidence="1">The sequence shown here is derived from an EMBL/GenBank/DDBJ whole genome shotgun (WGS) entry which is preliminary data.</text>
</comment>
<sequence>MLNLRLILSIDIICIFFCLSSPLDLYTLSLYTASAARPHQPLAFKVHREFSPSSARIASSPLDLTRRNARTVTNPCDASSSSPLISLARRPSAALDRSPARSLWMAKTLVDNSQRGDVLDESRTRALPVA</sequence>
<gene>
    <name evidence="1" type="ORF">HGRIS_010412</name>
</gene>
<dbReference type="Proteomes" id="UP001556367">
    <property type="component" value="Unassembled WGS sequence"/>
</dbReference>
<evidence type="ECO:0000313" key="1">
    <source>
        <dbReference type="EMBL" id="KAL0950465.1"/>
    </source>
</evidence>
<reference evidence="2" key="1">
    <citation type="submission" date="2024-06" db="EMBL/GenBank/DDBJ databases">
        <title>Multi-omics analyses provide insights into the biosynthesis of the anticancer antibiotic pleurotin in Hohenbuehelia grisea.</title>
        <authorList>
            <person name="Weaver J.A."/>
            <person name="Alberti F."/>
        </authorList>
    </citation>
    <scope>NUCLEOTIDE SEQUENCE [LARGE SCALE GENOMIC DNA]</scope>
    <source>
        <strain evidence="2">T-177</strain>
    </source>
</reference>
<evidence type="ECO:0000313" key="2">
    <source>
        <dbReference type="Proteomes" id="UP001556367"/>
    </source>
</evidence>
<dbReference type="EMBL" id="JASNQZ010000012">
    <property type="protein sequence ID" value="KAL0950465.1"/>
    <property type="molecule type" value="Genomic_DNA"/>
</dbReference>
<organism evidence="1 2">
    <name type="scientific">Hohenbuehelia grisea</name>
    <dbReference type="NCBI Taxonomy" id="104357"/>
    <lineage>
        <taxon>Eukaryota</taxon>
        <taxon>Fungi</taxon>
        <taxon>Dikarya</taxon>
        <taxon>Basidiomycota</taxon>
        <taxon>Agaricomycotina</taxon>
        <taxon>Agaricomycetes</taxon>
        <taxon>Agaricomycetidae</taxon>
        <taxon>Agaricales</taxon>
        <taxon>Pleurotineae</taxon>
        <taxon>Pleurotaceae</taxon>
        <taxon>Hohenbuehelia</taxon>
    </lineage>
</organism>
<accession>A0ABR3J496</accession>